<feature type="region of interest" description="Disordered" evidence="1">
    <location>
        <begin position="162"/>
        <end position="192"/>
    </location>
</feature>
<gene>
    <name evidence="2" type="ORF">A4U43_C07F27640</name>
</gene>
<name>A0A5P1EFD3_ASPOF</name>
<dbReference type="AlphaFoldDB" id="A0A5P1EFD3"/>
<accession>A0A5P1EFD3</accession>
<reference evidence="3" key="1">
    <citation type="journal article" date="2017" name="Nat. Commun.">
        <title>The asparagus genome sheds light on the origin and evolution of a young Y chromosome.</title>
        <authorList>
            <person name="Harkess A."/>
            <person name="Zhou J."/>
            <person name="Xu C."/>
            <person name="Bowers J.E."/>
            <person name="Van der Hulst R."/>
            <person name="Ayyampalayam S."/>
            <person name="Mercati F."/>
            <person name="Riccardi P."/>
            <person name="McKain M.R."/>
            <person name="Kakrana A."/>
            <person name="Tang H."/>
            <person name="Ray J."/>
            <person name="Groenendijk J."/>
            <person name="Arikit S."/>
            <person name="Mathioni S.M."/>
            <person name="Nakano M."/>
            <person name="Shan H."/>
            <person name="Telgmann-Rauber A."/>
            <person name="Kanno A."/>
            <person name="Yue Z."/>
            <person name="Chen H."/>
            <person name="Li W."/>
            <person name="Chen Y."/>
            <person name="Xu X."/>
            <person name="Zhang Y."/>
            <person name="Luo S."/>
            <person name="Chen H."/>
            <person name="Gao J."/>
            <person name="Mao Z."/>
            <person name="Pires J.C."/>
            <person name="Luo M."/>
            <person name="Kudrna D."/>
            <person name="Wing R.A."/>
            <person name="Meyers B.C."/>
            <person name="Yi K."/>
            <person name="Kong H."/>
            <person name="Lavrijsen P."/>
            <person name="Sunseri F."/>
            <person name="Falavigna A."/>
            <person name="Ye Y."/>
            <person name="Leebens-Mack J.H."/>
            <person name="Chen G."/>
        </authorList>
    </citation>
    <scope>NUCLEOTIDE SEQUENCE [LARGE SCALE GENOMIC DNA]</scope>
    <source>
        <strain evidence="3">cv. DH0086</strain>
    </source>
</reference>
<evidence type="ECO:0000313" key="2">
    <source>
        <dbReference type="EMBL" id="ONK64586.1"/>
    </source>
</evidence>
<sequence length="192" mass="21951">MEPWHFTTYADSVFRHYVYIGLPGVDLPTFDHILSQWDEKRKKFVFTDRNAGKRSPAHSTLKIATIREDIKREIKPLEGVPPTAPNTTTDDEDAPLIFSRALKKRKRGVKGAHAFVSAAAPLKKKRCRREVKPSKWVVTPYTEKKKKKEKDNIGDKAIVEVAGEEEEHVQEKLAELAPARLQSDPHSIWENT</sequence>
<evidence type="ECO:0000313" key="3">
    <source>
        <dbReference type="Proteomes" id="UP000243459"/>
    </source>
</evidence>
<proteinExistence type="predicted"/>
<dbReference type="Gramene" id="ONK64586">
    <property type="protein sequence ID" value="ONK64586"/>
    <property type="gene ID" value="A4U43_C07F27640"/>
</dbReference>
<evidence type="ECO:0000256" key="1">
    <source>
        <dbReference type="SAM" id="MobiDB-lite"/>
    </source>
</evidence>
<dbReference type="Proteomes" id="UP000243459">
    <property type="component" value="Chromosome 7"/>
</dbReference>
<protein>
    <submittedName>
        <fullName evidence="2">Uncharacterized protein</fullName>
    </submittedName>
</protein>
<dbReference type="EMBL" id="CM007387">
    <property type="protein sequence ID" value="ONK64586.1"/>
    <property type="molecule type" value="Genomic_DNA"/>
</dbReference>
<organism evidence="2 3">
    <name type="scientific">Asparagus officinalis</name>
    <name type="common">Garden asparagus</name>
    <dbReference type="NCBI Taxonomy" id="4686"/>
    <lineage>
        <taxon>Eukaryota</taxon>
        <taxon>Viridiplantae</taxon>
        <taxon>Streptophyta</taxon>
        <taxon>Embryophyta</taxon>
        <taxon>Tracheophyta</taxon>
        <taxon>Spermatophyta</taxon>
        <taxon>Magnoliopsida</taxon>
        <taxon>Liliopsida</taxon>
        <taxon>Asparagales</taxon>
        <taxon>Asparagaceae</taxon>
        <taxon>Asparagoideae</taxon>
        <taxon>Asparagus</taxon>
    </lineage>
</organism>
<keyword evidence="3" id="KW-1185">Reference proteome</keyword>